<feature type="binding site" evidence="5">
    <location>
        <position position="19"/>
    </location>
    <ligand>
        <name>Zn(2+)</name>
        <dbReference type="ChEBI" id="CHEBI:29105"/>
        <note>catalytic</note>
    </ligand>
</feature>
<dbReference type="Pfam" id="PF00962">
    <property type="entry name" value="A_deaminase"/>
    <property type="match status" value="1"/>
</dbReference>
<keyword evidence="3 5" id="KW-0862">Zinc</keyword>
<dbReference type="SUPFAM" id="SSF51556">
    <property type="entry name" value="Metallo-dependent hydrolases"/>
    <property type="match status" value="1"/>
</dbReference>
<dbReference type="GO" id="GO:0009117">
    <property type="term" value="P:nucleotide metabolic process"/>
    <property type="evidence" value="ECO:0007669"/>
    <property type="project" value="UniProtKB-KW"/>
</dbReference>
<evidence type="ECO:0000256" key="1">
    <source>
        <dbReference type="ARBA" id="ARBA00022723"/>
    </source>
</evidence>
<dbReference type="Gene3D" id="3.20.20.140">
    <property type="entry name" value="Metal-dependent hydrolases"/>
    <property type="match status" value="2"/>
</dbReference>
<dbReference type="GO" id="GO:0005829">
    <property type="term" value="C:cytosol"/>
    <property type="evidence" value="ECO:0007669"/>
    <property type="project" value="TreeGrafter"/>
</dbReference>
<proteinExistence type="inferred from homology"/>
<reference evidence="9 10" key="1">
    <citation type="journal article" date="2018" name="BMC Genomics">
        <title>Genomic evidence for intraspecific hybridization in a clonal and extremely halotolerant yeast.</title>
        <authorList>
            <person name="Gostincar C."/>
            <person name="Stajich J.E."/>
            <person name="Zupancic J."/>
            <person name="Zalar P."/>
            <person name="Gunde-Cimerman N."/>
        </authorList>
    </citation>
    <scope>NUCLEOTIDE SEQUENCE [LARGE SCALE GENOMIC DNA]</scope>
    <source>
        <strain evidence="8 10">EXF-6654</strain>
        <strain evidence="7 9">EXF-6656</strain>
    </source>
</reference>
<dbReference type="GO" id="GO:0006146">
    <property type="term" value="P:adenine catabolic process"/>
    <property type="evidence" value="ECO:0007669"/>
    <property type="project" value="UniProtKB-UniRule"/>
</dbReference>
<dbReference type="CDD" id="cd01320">
    <property type="entry name" value="ADA"/>
    <property type="match status" value="1"/>
</dbReference>
<evidence type="ECO:0000313" key="9">
    <source>
        <dbReference type="Proteomes" id="UP000281245"/>
    </source>
</evidence>
<dbReference type="GO" id="GO:0008270">
    <property type="term" value="F:zinc ion binding"/>
    <property type="evidence" value="ECO:0007669"/>
    <property type="project" value="UniProtKB-UniRule"/>
</dbReference>
<keyword evidence="5" id="KW-0539">Nucleus</keyword>
<keyword evidence="1 5" id="KW-0479">Metal-binding</keyword>
<dbReference type="GO" id="GO:0005634">
    <property type="term" value="C:nucleus"/>
    <property type="evidence" value="ECO:0007669"/>
    <property type="project" value="UniProtKB-SubCell"/>
</dbReference>
<dbReference type="PANTHER" id="PTHR43114:SF6">
    <property type="entry name" value="ADENINE DEAMINASE"/>
    <property type="match status" value="1"/>
</dbReference>
<dbReference type="GO" id="GO:0000034">
    <property type="term" value="F:adenine deaminase activity"/>
    <property type="evidence" value="ECO:0007669"/>
    <property type="project" value="UniProtKB-UniRule"/>
</dbReference>
<keyword evidence="4 5" id="KW-0546">Nucleotide metabolism</keyword>
<keyword evidence="5" id="KW-0963">Cytoplasm</keyword>
<dbReference type="AlphaFoldDB" id="A0A3M6W0U1"/>
<organism evidence="7 9">
    <name type="scientific">Hortaea werneckii</name>
    <name type="common">Black yeast</name>
    <name type="synonym">Cladosporium werneckii</name>
    <dbReference type="NCBI Taxonomy" id="91943"/>
    <lineage>
        <taxon>Eukaryota</taxon>
        <taxon>Fungi</taxon>
        <taxon>Dikarya</taxon>
        <taxon>Ascomycota</taxon>
        <taxon>Pezizomycotina</taxon>
        <taxon>Dothideomycetes</taxon>
        <taxon>Dothideomycetidae</taxon>
        <taxon>Mycosphaerellales</taxon>
        <taxon>Teratosphaeriaceae</taxon>
        <taxon>Hortaea</taxon>
    </lineage>
</organism>
<feature type="binding site" evidence="5">
    <location>
        <position position="290"/>
    </location>
    <ligand>
        <name>Zn(2+)</name>
        <dbReference type="ChEBI" id="CHEBI:29105"/>
        <note>catalytic</note>
    </ligand>
</feature>
<dbReference type="GO" id="GO:0043103">
    <property type="term" value="P:hypoxanthine salvage"/>
    <property type="evidence" value="ECO:0007669"/>
    <property type="project" value="UniProtKB-UniRule"/>
</dbReference>
<evidence type="ECO:0000259" key="6">
    <source>
        <dbReference type="Pfam" id="PF00962"/>
    </source>
</evidence>
<comment type="similarity">
    <text evidence="5">Belongs to the metallo-dependent hydrolases superfamily. Adenosine and AMP deaminases family. Adenine deaminase type 2 subfamily.</text>
</comment>
<evidence type="ECO:0000256" key="2">
    <source>
        <dbReference type="ARBA" id="ARBA00022801"/>
    </source>
</evidence>
<accession>A0A3M6W0U1</accession>
<dbReference type="InterPro" id="IPR006330">
    <property type="entry name" value="Ado/ade_deaminase"/>
</dbReference>
<dbReference type="PANTHER" id="PTHR43114">
    <property type="entry name" value="ADENINE DEAMINASE"/>
    <property type="match status" value="1"/>
</dbReference>
<gene>
    <name evidence="5" type="primary">AAH1</name>
    <name evidence="8" type="ORF">D0868_15347</name>
    <name evidence="7" type="ORF">D0869_14925</name>
</gene>
<comment type="caution">
    <text evidence="7">The sequence shown here is derived from an EMBL/GenBank/DDBJ whole genome shotgun (WGS) entry which is preliminary data.</text>
</comment>
<feature type="site" description="Important for catalytic activity" evidence="5">
    <location>
        <position position="233"/>
    </location>
</feature>
<comment type="subcellular location">
    <subcellularLocation>
        <location evidence="5">Cytoplasm</location>
    </subcellularLocation>
    <subcellularLocation>
        <location evidence="5">Nucleus</location>
    </subcellularLocation>
</comment>
<dbReference type="Proteomes" id="UP000282582">
    <property type="component" value="Unassembled WGS sequence"/>
</dbReference>
<evidence type="ECO:0000313" key="10">
    <source>
        <dbReference type="Proteomes" id="UP000282582"/>
    </source>
</evidence>
<comment type="cofactor">
    <cofactor evidence="5">
        <name>Zn(2+)</name>
        <dbReference type="ChEBI" id="CHEBI:29105"/>
    </cofactor>
    <text evidence="5">Binds 1 zinc ion per subunit.</text>
</comment>
<dbReference type="EMBL" id="QWIK01002563">
    <property type="protein sequence ID" value="RMX85306.1"/>
    <property type="molecule type" value="Genomic_DNA"/>
</dbReference>
<dbReference type="InterPro" id="IPR001365">
    <property type="entry name" value="A_deaminase_dom"/>
</dbReference>
<evidence type="ECO:0000256" key="3">
    <source>
        <dbReference type="ARBA" id="ARBA00022833"/>
    </source>
</evidence>
<feature type="binding site" evidence="5">
    <location>
        <position position="315"/>
    </location>
    <ligand>
        <name>substrate</name>
    </ligand>
</feature>
<protein>
    <recommendedName>
        <fullName evidence="5">Adenine deaminase</fullName>
        <shortName evidence="5">ADE</shortName>
        <ecNumber evidence="5">3.5.4.2</ecNumber>
    </recommendedName>
    <alternativeName>
        <fullName evidence="5">Adenine aminohydrolase</fullName>
        <shortName evidence="5">AAH</shortName>
    </alternativeName>
</protein>
<sequence>MCKSDIHNFLKALPKCEHHMHLEGALTPAVLFKLAEKNQIALPTDDAAFTTPETLAERYNHFTSLDDFLHYYYIGMSVLVDSADYEALAWDYFQHASADGLWHAEVFFDPQAHLDRGVSYEAVLSGFMAARDRAQKELDISSELICCFLRHLPASSALETFKSEPVQASIKSGKITGIGLDSSEAPFPPELFTEVYEQARALGLRRTAHAGEEGPPAYIERSLTDLKVERIDHGIHLVEDANLLQQIAERQILLTVCPVSNVLLRCVSSVSELPLRKFLDMDIRFSINSDVGQTVESTIPNLHKTDRFSLLLFQDPAYFGTKYILDNYCAVQEAFDFGAAEWEKICENAIHGSWCSAERKGAMLAKLKSVVRDQLATEAA</sequence>
<keyword evidence="2 5" id="KW-0378">Hydrolase</keyword>
<feature type="binding site" evidence="5">
    <location>
        <position position="21"/>
    </location>
    <ligand>
        <name>Zn(2+)</name>
        <dbReference type="ChEBI" id="CHEBI:29105"/>
        <note>catalytic</note>
    </ligand>
</feature>
<feature type="domain" description="Adenosine deaminase" evidence="6">
    <location>
        <begin position="14"/>
        <end position="299"/>
    </location>
</feature>
<dbReference type="InterPro" id="IPR028892">
    <property type="entry name" value="ADE"/>
</dbReference>
<comment type="catalytic activity">
    <reaction evidence="5">
        <text>adenine + H2O + H(+) = hypoxanthine + NH4(+)</text>
        <dbReference type="Rhea" id="RHEA:23688"/>
        <dbReference type="ChEBI" id="CHEBI:15377"/>
        <dbReference type="ChEBI" id="CHEBI:15378"/>
        <dbReference type="ChEBI" id="CHEBI:16708"/>
        <dbReference type="ChEBI" id="CHEBI:17368"/>
        <dbReference type="ChEBI" id="CHEBI:28938"/>
        <dbReference type="EC" id="3.5.4.2"/>
    </reaction>
</comment>
<dbReference type="OrthoDB" id="272271at2759"/>
<dbReference type="HAMAP" id="MF_01962">
    <property type="entry name" value="Adenine_deaminase"/>
    <property type="match status" value="1"/>
</dbReference>
<feature type="binding site" evidence="5">
    <location>
        <position position="209"/>
    </location>
    <ligand>
        <name>Zn(2+)</name>
        <dbReference type="ChEBI" id="CHEBI:29105"/>
        <note>catalytic</note>
    </ligand>
</feature>
<evidence type="ECO:0000256" key="5">
    <source>
        <dbReference type="HAMAP-Rule" id="MF_03145"/>
    </source>
</evidence>
<dbReference type="EMBL" id="QWIJ01002334">
    <property type="protein sequence ID" value="RMX72135.1"/>
    <property type="molecule type" value="Genomic_DNA"/>
</dbReference>
<evidence type="ECO:0000313" key="7">
    <source>
        <dbReference type="EMBL" id="RMX72135.1"/>
    </source>
</evidence>
<dbReference type="EC" id="3.5.4.2" evidence="5"/>
<dbReference type="InterPro" id="IPR032466">
    <property type="entry name" value="Metal_Hydrolase"/>
</dbReference>
<evidence type="ECO:0000256" key="4">
    <source>
        <dbReference type="ARBA" id="ARBA00023080"/>
    </source>
</evidence>
<feature type="active site" description="Proton donor" evidence="5">
    <location>
        <position position="212"/>
    </location>
</feature>
<dbReference type="NCBIfam" id="TIGR01430">
    <property type="entry name" value="aden_deam"/>
    <property type="match status" value="1"/>
</dbReference>
<name>A0A3M6W0U1_HORWE</name>
<dbReference type="Proteomes" id="UP000281245">
    <property type="component" value="Unassembled WGS sequence"/>
</dbReference>
<evidence type="ECO:0000313" key="8">
    <source>
        <dbReference type="EMBL" id="RMX85306.1"/>
    </source>
</evidence>
<comment type="function">
    <text evidence="5">Catalyzes the hydrolytic deamination of adenine to hypoxanthine. Plays an important role in the purine salvage pathway and in nitrogen catabolism.</text>
</comment>